<evidence type="ECO:0000313" key="11">
    <source>
        <dbReference type="EMBL" id="KAG8444292.1"/>
    </source>
</evidence>
<comment type="subcellular location">
    <subcellularLocation>
        <location evidence="1">Nucleus</location>
    </subcellularLocation>
</comment>
<dbReference type="InterPro" id="IPR036388">
    <property type="entry name" value="WH-like_DNA-bd_sf"/>
</dbReference>
<proteinExistence type="inferred from homology"/>
<dbReference type="Pfam" id="PF00447">
    <property type="entry name" value="HSF_DNA-bind"/>
    <property type="match status" value="1"/>
</dbReference>
<sequence>MRPSYCVPKFLTKIWALVEDPRNEDYITWSQDGNSFIVLDEDRFAKDILPKHFKHSNMASFVRQLNWYGFHKVVNEDPGVVKQDKYFSGRYQHDFFKRGQGELLSNIKRKVPVPRIEDGKAPLDDNHKILAFLQQLQGRQDVLDSTVEYLKRENKLLWKEILELRQKPSHASPCETAYDRMPSHEELMIDNTGKYNLLPGPKSPKNAEQVIENTPTWSANGHVKRGTKRSFSMREDDFESCSEESSSQLLRVTIPETYGSYQPGDSDCKTDTSETEEKPNEDTDLILSNTDPKHGSEDGEENKTTCTDCGCSKPRHDCVRSSFDKMDKRLRRMHEENLTLTKKIVHYEHQCLQNLSGISSILSTLANFVMNTADVKRPILLPTSLTEETTNIQQSVNRASQCQPFDMWPEMADCKPFKKLSN</sequence>
<dbReference type="PANTHER" id="PTHR10015">
    <property type="entry name" value="HEAT SHOCK TRANSCRIPTION FACTOR"/>
    <property type="match status" value="1"/>
</dbReference>
<dbReference type="PANTHER" id="PTHR10015:SF453">
    <property type="entry name" value="HEAT SHOCK FACTOR 2, GENE 2"/>
    <property type="match status" value="1"/>
</dbReference>
<keyword evidence="7" id="KW-0539">Nucleus</keyword>
<evidence type="ECO:0000256" key="2">
    <source>
        <dbReference type="ARBA" id="ARBA00006403"/>
    </source>
</evidence>
<accession>A0A8T2JJ26</accession>
<feature type="compositionally biased region" description="Basic and acidic residues" evidence="9">
    <location>
        <begin position="266"/>
        <end position="281"/>
    </location>
</feature>
<evidence type="ECO:0000256" key="7">
    <source>
        <dbReference type="ARBA" id="ARBA00023242"/>
    </source>
</evidence>
<comment type="similarity">
    <text evidence="2 8">Belongs to the HSF family.</text>
</comment>
<keyword evidence="12" id="KW-1185">Reference proteome</keyword>
<feature type="region of interest" description="Disordered" evidence="9">
    <location>
        <begin position="195"/>
        <end position="307"/>
    </location>
</feature>
<dbReference type="InterPro" id="IPR000232">
    <property type="entry name" value="HSF_DNA-bd"/>
</dbReference>
<dbReference type="SMART" id="SM00415">
    <property type="entry name" value="HSF"/>
    <property type="match status" value="1"/>
</dbReference>
<evidence type="ECO:0000256" key="6">
    <source>
        <dbReference type="ARBA" id="ARBA00023163"/>
    </source>
</evidence>
<dbReference type="GO" id="GO:0005634">
    <property type="term" value="C:nucleus"/>
    <property type="evidence" value="ECO:0007669"/>
    <property type="project" value="UniProtKB-SubCell"/>
</dbReference>
<dbReference type="AlphaFoldDB" id="A0A8T2JJ26"/>
<evidence type="ECO:0000256" key="9">
    <source>
        <dbReference type="SAM" id="MobiDB-lite"/>
    </source>
</evidence>
<dbReference type="InterPro" id="IPR036390">
    <property type="entry name" value="WH_DNA-bd_sf"/>
</dbReference>
<dbReference type="PROSITE" id="PS00434">
    <property type="entry name" value="HSF_DOMAIN"/>
    <property type="match status" value="1"/>
</dbReference>
<protein>
    <recommendedName>
        <fullName evidence="10">HSF-type DNA-binding domain-containing protein</fullName>
    </recommendedName>
</protein>
<organism evidence="11 12">
    <name type="scientific">Hymenochirus boettgeri</name>
    <name type="common">Congo dwarf clawed frog</name>
    <dbReference type="NCBI Taxonomy" id="247094"/>
    <lineage>
        <taxon>Eukaryota</taxon>
        <taxon>Metazoa</taxon>
        <taxon>Chordata</taxon>
        <taxon>Craniata</taxon>
        <taxon>Vertebrata</taxon>
        <taxon>Euteleostomi</taxon>
        <taxon>Amphibia</taxon>
        <taxon>Batrachia</taxon>
        <taxon>Anura</taxon>
        <taxon>Pipoidea</taxon>
        <taxon>Pipidae</taxon>
        <taxon>Pipinae</taxon>
        <taxon>Hymenochirus</taxon>
    </lineage>
</organism>
<feature type="domain" description="HSF-type DNA-binding" evidence="10">
    <location>
        <begin position="49"/>
        <end position="73"/>
    </location>
</feature>
<dbReference type="Gene3D" id="1.10.10.10">
    <property type="entry name" value="Winged helix-like DNA-binding domain superfamily/Winged helix DNA-binding domain"/>
    <property type="match status" value="1"/>
</dbReference>
<dbReference type="GO" id="GO:0043565">
    <property type="term" value="F:sequence-specific DNA binding"/>
    <property type="evidence" value="ECO:0007669"/>
    <property type="project" value="InterPro"/>
</dbReference>
<evidence type="ECO:0000313" key="12">
    <source>
        <dbReference type="Proteomes" id="UP000812440"/>
    </source>
</evidence>
<dbReference type="GO" id="GO:0003700">
    <property type="term" value="F:DNA-binding transcription factor activity"/>
    <property type="evidence" value="ECO:0007669"/>
    <property type="project" value="InterPro"/>
</dbReference>
<keyword evidence="3" id="KW-0805">Transcription regulation</keyword>
<dbReference type="FunFam" id="1.10.10.10:FF:000027">
    <property type="entry name" value="Heat shock transcription factor 1"/>
    <property type="match status" value="1"/>
</dbReference>
<evidence type="ECO:0000256" key="8">
    <source>
        <dbReference type="RuleBase" id="RU004020"/>
    </source>
</evidence>
<evidence type="ECO:0000256" key="1">
    <source>
        <dbReference type="ARBA" id="ARBA00004123"/>
    </source>
</evidence>
<evidence type="ECO:0000256" key="3">
    <source>
        <dbReference type="ARBA" id="ARBA00023015"/>
    </source>
</evidence>
<name>A0A8T2JJ26_9PIPI</name>
<dbReference type="Proteomes" id="UP000812440">
    <property type="component" value="Chromosome 5"/>
</dbReference>
<dbReference type="SUPFAM" id="SSF46785">
    <property type="entry name" value="Winged helix' DNA-binding domain"/>
    <property type="match status" value="1"/>
</dbReference>
<dbReference type="OrthoDB" id="60033at2759"/>
<dbReference type="PRINTS" id="PR00056">
    <property type="entry name" value="HSFDOMAIN"/>
</dbReference>
<reference evidence="11" key="1">
    <citation type="thesis" date="2020" institute="ProQuest LLC" country="789 East Eisenhower Parkway, Ann Arbor, MI, USA">
        <title>Comparative Genomics and Chromosome Evolution.</title>
        <authorList>
            <person name="Mudd A.B."/>
        </authorList>
    </citation>
    <scope>NUCLEOTIDE SEQUENCE</scope>
    <source>
        <strain evidence="11">Female2</strain>
        <tissue evidence="11">Blood</tissue>
    </source>
</reference>
<evidence type="ECO:0000256" key="5">
    <source>
        <dbReference type="ARBA" id="ARBA00023125"/>
    </source>
</evidence>
<keyword evidence="5" id="KW-0238">DNA-binding</keyword>
<evidence type="ECO:0000256" key="4">
    <source>
        <dbReference type="ARBA" id="ARBA00023016"/>
    </source>
</evidence>
<evidence type="ECO:0000259" key="10">
    <source>
        <dbReference type="PROSITE" id="PS00434"/>
    </source>
</evidence>
<feature type="compositionally biased region" description="Basic and acidic residues" evidence="9">
    <location>
        <begin position="291"/>
        <end position="303"/>
    </location>
</feature>
<keyword evidence="6" id="KW-0804">Transcription</keyword>
<dbReference type="EMBL" id="JAACNH010000004">
    <property type="protein sequence ID" value="KAG8444292.1"/>
    <property type="molecule type" value="Genomic_DNA"/>
</dbReference>
<comment type="caution">
    <text evidence="11">The sequence shown here is derived from an EMBL/GenBank/DDBJ whole genome shotgun (WGS) entry which is preliminary data.</text>
</comment>
<gene>
    <name evidence="11" type="ORF">GDO86_009467</name>
</gene>
<keyword evidence="4" id="KW-0346">Stress response</keyword>